<dbReference type="RefSeq" id="WP_199051084.1">
    <property type="nucleotide sequence ID" value="NZ_JAELXT010000033.1"/>
</dbReference>
<evidence type="ECO:0000313" key="2">
    <source>
        <dbReference type="EMBL" id="MBJ6127865.1"/>
    </source>
</evidence>
<dbReference type="EMBL" id="JAELXT010000033">
    <property type="protein sequence ID" value="MBJ6127865.1"/>
    <property type="molecule type" value="Genomic_DNA"/>
</dbReference>
<dbReference type="Proteomes" id="UP000620670">
    <property type="component" value="Unassembled WGS sequence"/>
</dbReference>
<sequence length="627" mass="68240">MSAHMSLPKRLRYTVDLGLGETALSHASRTGALYGLDLGTFCADLRASAVSLAHGEEAALARLAATAGANLESLRRFALKREQPQGEAQVFSLNGQGLRPMSLCRSRVRVCLACLAEDLDSSGAPDRLRPYGRAAWMLASVRACARHGFTLTCLPAPDERPGVPDFAAVVQANWATITAGRIKGEELPASPFEAYLLARIWGDAPPVPMLDGLPWYAVARACEMMGAVSLHGPRVRRSRLSERQWREAGDEGYRIAVAGDEAFTDLLTRLHTQVRAVEDGKPRRKVGRFYEWLSSEEKDPAYAPIRDRIASHLIATTAVGPGDEIFGKPVTARRMHSVHTLSQETGEHPKRLRKLLLRQGLIDEDSRDLSDDQVVFPVGATASLALEVTGALSLKRAGHYLNAPRVQMTLLHEAGLIRPLAGKGSDLRPVFARAELDGFLARLLGDAEPVTVPMEGMATVPMEGMATIPEAAKRANCSAQEIVAAILERSLGFIGQRTGTRGYLSVLVNVEEVRAAVRRPDHGSLSLRDVERRLGVHTSAVQGLIAGGHLASEVAVNPVNRCPQTVVTEVEMTRFESETVTLSRLARERHQSREALRRMLAARGIKPAIVIEAAKRTLLFRRDAVPT</sequence>
<organism evidence="2 3">
    <name type="scientific">Microvirga splendida</name>
    <dbReference type="NCBI Taxonomy" id="2795727"/>
    <lineage>
        <taxon>Bacteria</taxon>
        <taxon>Pseudomonadati</taxon>
        <taxon>Pseudomonadota</taxon>
        <taxon>Alphaproteobacteria</taxon>
        <taxon>Hyphomicrobiales</taxon>
        <taxon>Methylobacteriaceae</taxon>
        <taxon>Microvirga</taxon>
    </lineage>
</organism>
<keyword evidence="3" id="KW-1185">Reference proteome</keyword>
<evidence type="ECO:0000313" key="3">
    <source>
        <dbReference type="Proteomes" id="UP000620670"/>
    </source>
</evidence>
<feature type="domain" description="TniQ" evidence="1">
    <location>
        <begin position="14"/>
        <end position="151"/>
    </location>
</feature>
<proteinExistence type="predicted"/>
<protein>
    <submittedName>
        <fullName evidence="2">TniQ family protein</fullName>
    </submittedName>
</protein>
<name>A0ABS0Y7I0_9HYPH</name>
<dbReference type="Pfam" id="PF06527">
    <property type="entry name" value="TniQ"/>
    <property type="match status" value="1"/>
</dbReference>
<reference evidence="3" key="1">
    <citation type="submission" date="2020-12" db="EMBL/GenBank/DDBJ databases">
        <title>Hymenobacter sp.</title>
        <authorList>
            <person name="Kim M.K."/>
        </authorList>
    </citation>
    <scope>NUCLEOTIDE SEQUENCE [LARGE SCALE GENOMIC DNA]</scope>
    <source>
        <strain evidence="3">BT325</strain>
    </source>
</reference>
<comment type="caution">
    <text evidence="2">The sequence shown here is derived from an EMBL/GenBank/DDBJ whole genome shotgun (WGS) entry which is preliminary data.</text>
</comment>
<gene>
    <name evidence="2" type="ORF">JAO75_20910</name>
</gene>
<accession>A0ABS0Y7I0</accession>
<dbReference type="InterPro" id="IPR009492">
    <property type="entry name" value="TniQ"/>
</dbReference>
<evidence type="ECO:0000259" key="1">
    <source>
        <dbReference type="Pfam" id="PF06527"/>
    </source>
</evidence>